<evidence type="ECO:0000313" key="3">
    <source>
        <dbReference type="EMBL" id="QGY02365.1"/>
    </source>
</evidence>
<proteinExistence type="predicted"/>
<dbReference type="AlphaFoldDB" id="A0A6B9FMN8"/>
<gene>
    <name evidence="3" type="ORF">MMSR116_11135</name>
</gene>
<protein>
    <submittedName>
        <fullName evidence="3">Uncharacterized protein</fullName>
    </submittedName>
</protein>
<feature type="chain" id="PRO_5025453054" evidence="2">
    <location>
        <begin position="30"/>
        <end position="187"/>
    </location>
</feature>
<evidence type="ECO:0000313" key="4">
    <source>
        <dbReference type="Proteomes" id="UP000012488"/>
    </source>
</evidence>
<keyword evidence="1" id="KW-0472">Membrane</keyword>
<feature type="transmembrane region" description="Helical" evidence="1">
    <location>
        <begin position="53"/>
        <end position="76"/>
    </location>
</feature>
<evidence type="ECO:0000256" key="2">
    <source>
        <dbReference type="SAM" id="SignalP"/>
    </source>
</evidence>
<name>A0A6B9FMN8_9HYPH</name>
<keyword evidence="1" id="KW-1133">Transmembrane helix</keyword>
<dbReference type="KEGG" id="mmes:MMSR116_11135"/>
<organism evidence="3 4">
    <name type="scientific">Methylobacterium mesophilicum SR1.6/6</name>
    <dbReference type="NCBI Taxonomy" id="908290"/>
    <lineage>
        <taxon>Bacteria</taxon>
        <taxon>Pseudomonadati</taxon>
        <taxon>Pseudomonadota</taxon>
        <taxon>Alphaproteobacteria</taxon>
        <taxon>Hyphomicrobiales</taxon>
        <taxon>Methylobacteriaceae</taxon>
        <taxon>Methylobacterium</taxon>
    </lineage>
</organism>
<keyword evidence="1" id="KW-0812">Transmembrane</keyword>
<keyword evidence="2" id="KW-0732">Signal</keyword>
<accession>A0A6B9FMN8</accession>
<reference evidence="3 4" key="2">
    <citation type="journal article" date="2013" name="Genome Announc.">
        <title>Draft Genome Sequence of Methylobacterium mesophilicum Strain SR1.6/6, Isolated from Citrus sinensis.</title>
        <authorList>
            <person name="Marinho Almeida D."/>
            <person name="Dini-Andreote F."/>
            <person name="Camargo Neves A.A."/>
            <person name="Juca Ramos R.T."/>
            <person name="Andreote F.D."/>
            <person name="Carneiro A.R."/>
            <person name="Oliveira de Souza Lima A."/>
            <person name="Caracciolo Gomes de Sa P.H."/>
            <person name="Ribeiro Barbosa M.S."/>
            <person name="Araujo W.L."/>
            <person name="Silva A."/>
        </authorList>
    </citation>
    <scope>NUCLEOTIDE SEQUENCE [LARGE SCALE GENOMIC DNA]</scope>
    <source>
        <strain evidence="3 4">SR1.6/6</strain>
    </source>
</reference>
<dbReference type="EMBL" id="CP043538">
    <property type="protein sequence ID" value="QGY02365.1"/>
    <property type="molecule type" value="Genomic_DNA"/>
</dbReference>
<dbReference type="Proteomes" id="UP000012488">
    <property type="component" value="Chromosome"/>
</dbReference>
<dbReference type="RefSeq" id="WP_010683125.1">
    <property type="nucleotide sequence ID" value="NZ_CP043538.1"/>
</dbReference>
<evidence type="ECO:0000256" key="1">
    <source>
        <dbReference type="SAM" id="Phobius"/>
    </source>
</evidence>
<reference evidence="3 4" key="1">
    <citation type="journal article" date="2012" name="Genet. Mol. Biol.">
        <title>Analysis of 16S rRNA and mxaF genes revealing insights into Methylobacterium niche-specific plant association.</title>
        <authorList>
            <person name="Dourado M.N."/>
            <person name="Andreote F.D."/>
            <person name="Dini-Andreote F."/>
            <person name="Conti R."/>
            <person name="Araujo J.M."/>
            <person name="Araujo W.L."/>
        </authorList>
    </citation>
    <scope>NUCLEOTIDE SEQUENCE [LARGE SCALE GENOMIC DNA]</scope>
    <source>
        <strain evidence="3 4">SR1.6/6</strain>
    </source>
</reference>
<dbReference type="OrthoDB" id="8232303at2"/>
<feature type="signal peptide" evidence="2">
    <location>
        <begin position="1"/>
        <end position="29"/>
    </location>
</feature>
<sequence>MTRFLRSGALACALAFASMPALIPLAAHAAEASATVAQPATDTAVVTVPLGTWLASYAAGIQEIVVSLVMGLIAFACRRLPAAVGSVIKGILTQQLVERAIAFGFNTVQGAAEGMKLSVDVRSTVLANALNYAVAHAPEWFIKWVGGTSAIRDHIIALLPQDADASLAHTTPTAIGATTADPVRLIG</sequence>